<evidence type="ECO:0000256" key="6">
    <source>
        <dbReference type="SAM" id="MobiDB-lite"/>
    </source>
</evidence>
<dbReference type="GO" id="GO:0008483">
    <property type="term" value="F:transaminase activity"/>
    <property type="evidence" value="ECO:0007669"/>
    <property type="project" value="UniProtKB-KW"/>
</dbReference>
<feature type="region of interest" description="Disordered" evidence="6">
    <location>
        <begin position="1"/>
        <end position="27"/>
    </location>
</feature>
<dbReference type="Gene3D" id="3.40.640.10">
    <property type="entry name" value="Type I PLP-dependent aspartate aminotransferase-like (Major domain)"/>
    <property type="match status" value="1"/>
</dbReference>
<evidence type="ECO:0000256" key="2">
    <source>
        <dbReference type="ARBA" id="ARBA00007441"/>
    </source>
</evidence>
<comment type="similarity">
    <text evidence="2">Belongs to the class-I pyridoxal-phosphate-dependent aminotransferase family.</text>
</comment>
<dbReference type="InterPro" id="IPR015421">
    <property type="entry name" value="PyrdxlP-dep_Trfase_major"/>
</dbReference>
<name>A0A5C3QSU0_9AGAR</name>
<evidence type="ECO:0000256" key="1">
    <source>
        <dbReference type="ARBA" id="ARBA00001933"/>
    </source>
</evidence>
<dbReference type="GO" id="GO:1901605">
    <property type="term" value="P:alpha-amino acid metabolic process"/>
    <property type="evidence" value="ECO:0007669"/>
    <property type="project" value="TreeGrafter"/>
</dbReference>
<evidence type="ECO:0000256" key="3">
    <source>
        <dbReference type="ARBA" id="ARBA00022576"/>
    </source>
</evidence>
<dbReference type="PANTHER" id="PTHR42790:SF19">
    <property type="entry name" value="KYNURENINE_ALPHA-AMINOADIPATE AMINOTRANSFERASE, MITOCHONDRIAL"/>
    <property type="match status" value="1"/>
</dbReference>
<keyword evidence="5" id="KW-0663">Pyridoxal phosphate</keyword>
<evidence type="ECO:0000256" key="5">
    <source>
        <dbReference type="ARBA" id="ARBA00022898"/>
    </source>
</evidence>
<keyword evidence="3" id="KW-0032">Aminotransferase</keyword>
<dbReference type="Proteomes" id="UP000305067">
    <property type="component" value="Unassembled WGS sequence"/>
</dbReference>
<dbReference type="AlphaFoldDB" id="A0A5C3QSU0"/>
<gene>
    <name evidence="8" type="ORF">BDV98DRAFT_501445</name>
</gene>
<evidence type="ECO:0000313" key="9">
    <source>
        <dbReference type="Proteomes" id="UP000305067"/>
    </source>
</evidence>
<dbReference type="EMBL" id="ML178817">
    <property type="protein sequence ID" value="TFL05043.1"/>
    <property type="molecule type" value="Genomic_DNA"/>
</dbReference>
<dbReference type="OrthoDB" id="691673at2759"/>
<comment type="cofactor">
    <cofactor evidence="1">
        <name>pyridoxal 5'-phosphate</name>
        <dbReference type="ChEBI" id="CHEBI:597326"/>
    </cofactor>
</comment>
<dbReference type="Pfam" id="PF00155">
    <property type="entry name" value="Aminotran_1_2"/>
    <property type="match status" value="1"/>
</dbReference>
<dbReference type="PANTHER" id="PTHR42790">
    <property type="entry name" value="AMINOTRANSFERASE"/>
    <property type="match status" value="1"/>
</dbReference>
<dbReference type="InterPro" id="IPR050859">
    <property type="entry name" value="Class-I_PLP-dep_aminotransf"/>
</dbReference>
<organism evidence="8 9">
    <name type="scientific">Pterulicium gracile</name>
    <dbReference type="NCBI Taxonomy" id="1884261"/>
    <lineage>
        <taxon>Eukaryota</taxon>
        <taxon>Fungi</taxon>
        <taxon>Dikarya</taxon>
        <taxon>Basidiomycota</taxon>
        <taxon>Agaricomycotina</taxon>
        <taxon>Agaricomycetes</taxon>
        <taxon>Agaricomycetidae</taxon>
        <taxon>Agaricales</taxon>
        <taxon>Pleurotineae</taxon>
        <taxon>Pterulaceae</taxon>
        <taxon>Pterulicium</taxon>
    </lineage>
</organism>
<feature type="domain" description="Aminotransferase class I/classII large" evidence="7">
    <location>
        <begin position="111"/>
        <end position="472"/>
    </location>
</feature>
<dbReference type="InterPro" id="IPR015424">
    <property type="entry name" value="PyrdxlP-dep_Trfase"/>
</dbReference>
<evidence type="ECO:0000259" key="7">
    <source>
        <dbReference type="Pfam" id="PF00155"/>
    </source>
</evidence>
<keyword evidence="9" id="KW-1185">Reference proteome</keyword>
<dbReference type="STRING" id="1884261.A0A5C3QSU0"/>
<sequence>MSLSTADTQPSAEQTINATSKANDAARLPGARTHYSDFFSDIVKRMKPSPIHSLLHLEHHIPKPISLLAGKPNPAMFPFAGSMSWTSRDPHNPEKIETLTMDEDLLKLGLNYSETPGLLQMRQFLEEMQEDEHGRLKEEEGWRVTVGPGSQDLISKAVTALLNPGDSMLVESPTYAGIMPMFRQLQPEFICIPSDAHGLLTDKLREVLKGWPSDKPRPKLIYTIPYGSNPSGFSATLERRTELLKLAYEHNFLILEDDPYYNLYYGSSPRYPSYFSLEKSLGLLDTAPDTPKDLLRVNTGGRVIRFDSFSKVLSAGLRLGFVTGPAPVLDAIDKQTSAASLEPSTLTQTIALTILRSWGREGYKAHTTNVAAFYRSKRDTCERLLAQYLGKDGLATWDTPEAGMFMWFKLHLHPGMDVESDTEDFIRRKAVEKGVLALPGSMFLPEGGKSAYVRLSFSVVPENVLEEAMRRLRALVIEARGEA</sequence>
<proteinExistence type="inferred from homology"/>
<dbReference type="CDD" id="cd00609">
    <property type="entry name" value="AAT_like"/>
    <property type="match status" value="1"/>
</dbReference>
<keyword evidence="4 8" id="KW-0808">Transferase</keyword>
<dbReference type="InterPro" id="IPR004839">
    <property type="entry name" value="Aminotransferase_I/II_large"/>
</dbReference>
<accession>A0A5C3QSU0</accession>
<dbReference type="SUPFAM" id="SSF53383">
    <property type="entry name" value="PLP-dependent transferases"/>
    <property type="match status" value="1"/>
</dbReference>
<dbReference type="GO" id="GO:0030170">
    <property type="term" value="F:pyridoxal phosphate binding"/>
    <property type="evidence" value="ECO:0007669"/>
    <property type="project" value="InterPro"/>
</dbReference>
<reference evidence="8 9" key="1">
    <citation type="journal article" date="2019" name="Nat. Ecol. Evol.">
        <title>Megaphylogeny resolves global patterns of mushroom evolution.</title>
        <authorList>
            <person name="Varga T."/>
            <person name="Krizsan K."/>
            <person name="Foldi C."/>
            <person name="Dima B."/>
            <person name="Sanchez-Garcia M."/>
            <person name="Sanchez-Ramirez S."/>
            <person name="Szollosi G.J."/>
            <person name="Szarkandi J.G."/>
            <person name="Papp V."/>
            <person name="Albert L."/>
            <person name="Andreopoulos W."/>
            <person name="Angelini C."/>
            <person name="Antonin V."/>
            <person name="Barry K.W."/>
            <person name="Bougher N.L."/>
            <person name="Buchanan P."/>
            <person name="Buyck B."/>
            <person name="Bense V."/>
            <person name="Catcheside P."/>
            <person name="Chovatia M."/>
            <person name="Cooper J."/>
            <person name="Damon W."/>
            <person name="Desjardin D."/>
            <person name="Finy P."/>
            <person name="Geml J."/>
            <person name="Haridas S."/>
            <person name="Hughes K."/>
            <person name="Justo A."/>
            <person name="Karasinski D."/>
            <person name="Kautmanova I."/>
            <person name="Kiss B."/>
            <person name="Kocsube S."/>
            <person name="Kotiranta H."/>
            <person name="LaButti K.M."/>
            <person name="Lechner B.E."/>
            <person name="Liimatainen K."/>
            <person name="Lipzen A."/>
            <person name="Lukacs Z."/>
            <person name="Mihaltcheva S."/>
            <person name="Morgado L.N."/>
            <person name="Niskanen T."/>
            <person name="Noordeloos M.E."/>
            <person name="Ohm R.A."/>
            <person name="Ortiz-Santana B."/>
            <person name="Ovrebo C."/>
            <person name="Racz N."/>
            <person name="Riley R."/>
            <person name="Savchenko A."/>
            <person name="Shiryaev A."/>
            <person name="Soop K."/>
            <person name="Spirin V."/>
            <person name="Szebenyi C."/>
            <person name="Tomsovsky M."/>
            <person name="Tulloss R.E."/>
            <person name="Uehling J."/>
            <person name="Grigoriev I.V."/>
            <person name="Vagvolgyi C."/>
            <person name="Papp T."/>
            <person name="Martin F.M."/>
            <person name="Miettinen O."/>
            <person name="Hibbett D.S."/>
            <person name="Nagy L.G."/>
        </authorList>
    </citation>
    <scope>NUCLEOTIDE SEQUENCE [LARGE SCALE GENOMIC DNA]</scope>
    <source>
        <strain evidence="8 9">CBS 309.79</strain>
    </source>
</reference>
<evidence type="ECO:0000256" key="4">
    <source>
        <dbReference type="ARBA" id="ARBA00022679"/>
    </source>
</evidence>
<protein>
    <submittedName>
        <fullName evidence="8">PLP-dependent transferase</fullName>
    </submittedName>
</protein>
<evidence type="ECO:0000313" key="8">
    <source>
        <dbReference type="EMBL" id="TFL05043.1"/>
    </source>
</evidence>
<feature type="compositionally biased region" description="Polar residues" evidence="6">
    <location>
        <begin position="1"/>
        <end position="22"/>
    </location>
</feature>